<protein>
    <recommendedName>
        <fullName evidence="4">Type II secretion system protein J</fullName>
    </recommendedName>
</protein>
<feature type="transmembrane region" description="Helical" evidence="1">
    <location>
        <begin position="12"/>
        <end position="38"/>
    </location>
</feature>
<evidence type="ECO:0000313" key="2">
    <source>
        <dbReference type="EMBL" id="PIT88622.1"/>
    </source>
</evidence>
<accession>A0A2M6W739</accession>
<dbReference type="EMBL" id="PFBV01000003">
    <property type="protein sequence ID" value="PIT88622.1"/>
    <property type="molecule type" value="Genomic_DNA"/>
</dbReference>
<reference evidence="3" key="1">
    <citation type="submission" date="2017-09" db="EMBL/GenBank/DDBJ databases">
        <title>Depth-based differentiation of microbial function through sediment-hosted aquifers and enrichment of novel symbionts in the deep terrestrial subsurface.</title>
        <authorList>
            <person name="Probst A.J."/>
            <person name="Ladd B."/>
            <person name="Jarett J.K."/>
            <person name="Geller-Mcgrath D.E."/>
            <person name="Sieber C.M.K."/>
            <person name="Emerson J.B."/>
            <person name="Anantharaman K."/>
            <person name="Thomas B.C."/>
            <person name="Malmstrom R."/>
            <person name="Stieglmeier M."/>
            <person name="Klingl A."/>
            <person name="Woyke T."/>
            <person name="Ryan C.M."/>
            <person name="Banfield J.F."/>
        </authorList>
    </citation>
    <scope>NUCLEOTIDE SEQUENCE [LARGE SCALE GENOMIC DNA]</scope>
</reference>
<sequence length="205" mass="22948">MKLFCQDKRGLTLIELLVSIGIFVLVSAALASILSVVFQARTIIWEQLSTQKEGRQIVQDFTNELRSATASSIGAYSLESAQNDEIIFYSNIDSDSWRERIRYFLSDGILQKGITKPSGTPLGYSTSTDEVITEMIHDVINGTTTPVFYYYDENYTGSENPMTLPIVLSEVRVVGIKLILEENPRMSPAPLQVETKAQIRNLKSN</sequence>
<evidence type="ECO:0000256" key="1">
    <source>
        <dbReference type="SAM" id="Phobius"/>
    </source>
</evidence>
<dbReference type="Proteomes" id="UP000231426">
    <property type="component" value="Unassembled WGS sequence"/>
</dbReference>
<organism evidence="2 3">
    <name type="scientific">Candidatus Magasanikbacteria bacterium CG10_big_fil_rev_8_21_14_0_10_36_32</name>
    <dbReference type="NCBI Taxonomy" id="1974646"/>
    <lineage>
        <taxon>Bacteria</taxon>
        <taxon>Candidatus Magasanikiibacteriota</taxon>
    </lineage>
</organism>
<dbReference type="NCBIfam" id="TIGR02532">
    <property type="entry name" value="IV_pilin_GFxxxE"/>
    <property type="match status" value="1"/>
</dbReference>
<name>A0A2M6W739_9BACT</name>
<dbReference type="PROSITE" id="PS00409">
    <property type="entry name" value="PROKAR_NTER_METHYL"/>
    <property type="match status" value="1"/>
</dbReference>
<comment type="caution">
    <text evidence="2">The sequence shown here is derived from an EMBL/GenBank/DDBJ whole genome shotgun (WGS) entry which is preliminary data.</text>
</comment>
<gene>
    <name evidence="2" type="ORF">COU29_02510</name>
</gene>
<keyword evidence="1" id="KW-0812">Transmembrane</keyword>
<keyword evidence="1" id="KW-0472">Membrane</keyword>
<dbReference type="AlphaFoldDB" id="A0A2M6W739"/>
<proteinExistence type="predicted"/>
<evidence type="ECO:0000313" key="3">
    <source>
        <dbReference type="Proteomes" id="UP000231426"/>
    </source>
</evidence>
<dbReference type="Pfam" id="PF07963">
    <property type="entry name" value="N_methyl"/>
    <property type="match status" value="1"/>
</dbReference>
<keyword evidence="1" id="KW-1133">Transmembrane helix</keyword>
<evidence type="ECO:0008006" key="4">
    <source>
        <dbReference type="Google" id="ProtNLM"/>
    </source>
</evidence>
<dbReference type="InterPro" id="IPR012902">
    <property type="entry name" value="N_methyl_site"/>
</dbReference>